<protein>
    <submittedName>
        <fullName evidence="4">Putative Heat shock protein 70 family</fullName>
    </submittedName>
</protein>
<dbReference type="SUPFAM" id="SSF100920">
    <property type="entry name" value="Heat shock protein 70kD (HSP70), peptide-binding domain"/>
    <property type="match status" value="1"/>
</dbReference>
<name>A0A2P6P7U8_ROSCH</name>
<dbReference type="Gramene" id="PRQ18011">
    <property type="protein sequence ID" value="PRQ18011"/>
    <property type="gene ID" value="RchiOBHm_Chr7g0201191"/>
</dbReference>
<dbReference type="GO" id="GO:0140662">
    <property type="term" value="F:ATP-dependent protein folding chaperone"/>
    <property type="evidence" value="ECO:0007669"/>
    <property type="project" value="InterPro"/>
</dbReference>
<evidence type="ECO:0000313" key="4">
    <source>
        <dbReference type="EMBL" id="PRQ18011.1"/>
    </source>
</evidence>
<gene>
    <name evidence="4" type="ORF">RchiOBHm_Chr7g0201191</name>
</gene>
<keyword evidence="4" id="KW-0346">Stress response</keyword>
<dbReference type="Pfam" id="PF00012">
    <property type="entry name" value="HSP70"/>
    <property type="match status" value="1"/>
</dbReference>
<dbReference type="STRING" id="74649.A0A2P6P7U8"/>
<dbReference type="EMBL" id="PDCK01000045">
    <property type="protein sequence ID" value="PRQ18011.1"/>
    <property type="molecule type" value="Genomic_DNA"/>
</dbReference>
<dbReference type="PANTHER" id="PTHR19375">
    <property type="entry name" value="HEAT SHOCK PROTEIN 70KDA"/>
    <property type="match status" value="1"/>
</dbReference>
<keyword evidence="2" id="KW-0067">ATP-binding</keyword>
<dbReference type="InterPro" id="IPR013126">
    <property type="entry name" value="Hsp_70_fam"/>
</dbReference>
<dbReference type="GO" id="GO:0005524">
    <property type="term" value="F:ATP binding"/>
    <property type="evidence" value="ECO:0007669"/>
    <property type="project" value="UniProtKB-KW"/>
</dbReference>
<dbReference type="InterPro" id="IPR029047">
    <property type="entry name" value="HSP70_peptide-bd_sf"/>
</dbReference>
<evidence type="ECO:0000256" key="2">
    <source>
        <dbReference type="ARBA" id="ARBA00022840"/>
    </source>
</evidence>
<accession>A0A2P6P7U8</accession>
<dbReference type="OMA" id="EDHEYKN"/>
<feature type="coiled-coil region" evidence="3">
    <location>
        <begin position="67"/>
        <end position="94"/>
    </location>
</feature>
<sequence length="105" mass="12049">MRVKAQQPKRTGCWVHLRSKGIRPAARRVPGVHIIFEIDANGILVVSAEEKLTGNKSIITIINSNKKRLSKEEIEKMVKEAEKYKLEDHEYKNKMAAKIALEHIF</sequence>
<proteinExistence type="predicted"/>
<evidence type="ECO:0000256" key="1">
    <source>
        <dbReference type="ARBA" id="ARBA00022741"/>
    </source>
</evidence>
<keyword evidence="5" id="KW-1185">Reference proteome</keyword>
<organism evidence="4 5">
    <name type="scientific">Rosa chinensis</name>
    <name type="common">China rose</name>
    <dbReference type="NCBI Taxonomy" id="74649"/>
    <lineage>
        <taxon>Eukaryota</taxon>
        <taxon>Viridiplantae</taxon>
        <taxon>Streptophyta</taxon>
        <taxon>Embryophyta</taxon>
        <taxon>Tracheophyta</taxon>
        <taxon>Spermatophyta</taxon>
        <taxon>Magnoliopsida</taxon>
        <taxon>eudicotyledons</taxon>
        <taxon>Gunneridae</taxon>
        <taxon>Pentapetalae</taxon>
        <taxon>rosids</taxon>
        <taxon>fabids</taxon>
        <taxon>Rosales</taxon>
        <taxon>Rosaceae</taxon>
        <taxon>Rosoideae</taxon>
        <taxon>Rosoideae incertae sedis</taxon>
        <taxon>Rosa</taxon>
    </lineage>
</organism>
<dbReference type="AlphaFoldDB" id="A0A2P6P7U8"/>
<comment type="caution">
    <text evidence="4">The sequence shown here is derived from an EMBL/GenBank/DDBJ whole genome shotgun (WGS) entry which is preliminary data.</text>
</comment>
<keyword evidence="1" id="KW-0547">Nucleotide-binding</keyword>
<dbReference type="Proteomes" id="UP000238479">
    <property type="component" value="Chromosome 7"/>
</dbReference>
<dbReference type="Gene3D" id="2.60.34.10">
    <property type="entry name" value="Substrate Binding Domain Of DNAk, Chain A, domain 1"/>
    <property type="match status" value="1"/>
</dbReference>
<evidence type="ECO:0000313" key="5">
    <source>
        <dbReference type="Proteomes" id="UP000238479"/>
    </source>
</evidence>
<evidence type="ECO:0000256" key="3">
    <source>
        <dbReference type="SAM" id="Coils"/>
    </source>
</evidence>
<keyword evidence="3" id="KW-0175">Coiled coil</keyword>
<reference evidence="4 5" key="1">
    <citation type="journal article" date="2018" name="Nat. Genet.">
        <title>The Rosa genome provides new insights in the design of modern roses.</title>
        <authorList>
            <person name="Bendahmane M."/>
        </authorList>
    </citation>
    <scope>NUCLEOTIDE SEQUENCE [LARGE SCALE GENOMIC DNA]</scope>
    <source>
        <strain evidence="5">cv. Old Blush</strain>
    </source>
</reference>